<feature type="compositionally biased region" description="Basic and acidic residues" evidence="11">
    <location>
        <begin position="765"/>
        <end position="775"/>
    </location>
</feature>
<organism evidence="13 14">
    <name type="scientific">Synchytrium microbalum</name>
    <dbReference type="NCBI Taxonomy" id="1806994"/>
    <lineage>
        <taxon>Eukaryota</taxon>
        <taxon>Fungi</taxon>
        <taxon>Fungi incertae sedis</taxon>
        <taxon>Chytridiomycota</taxon>
        <taxon>Chytridiomycota incertae sedis</taxon>
        <taxon>Chytridiomycetes</taxon>
        <taxon>Synchytriales</taxon>
        <taxon>Synchytriaceae</taxon>
        <taxon>Synchytrium</taxon>
    </lineage>
</organism>
<evidence type="ECO:0000313" key="13">
    <source>
        <dbReference type="EMBL" id="TPX32980.1"/>
    </source>
</evidence>
<keyword evidence="3 9" id="KW-0436">Ligase</keyword>
<dbReference type="FunFam" id="3.30.470.30:FF:000002">
    <property type="entry name" value="DNA ligase"/>
    <property type="match status" value="1"/>
</dbReference>
<dbReference type="OrthoDB" id="206088at2759"/>
<evidence type="ECO:0000256" key="6">
    <source>
        <dbReference type="ARBA" id="ARBA00022840"/>
    </source>
</evidence>
<accession>A0A507BTY7</accession>
<comment type="similarity">
    <text evidence="2 10">Belongs to the ATP-dependent DNA ligase family.</text>
</comment>
<dbReference type="GO" id="GO:0005634">
    <property type="term" value="C:nucleus"/>
    <property type="evidence" value="ECO:0007669"/>
    <property type="project" value="UniProtKB-SubCell"/>
</dbReference>
<gene>
    <name evidence="13" type="ORF">SmJEL517_g04019</name>
</gene>
<feature type="compositionally biased region" description="Low complexity" evidence="11">
    <location>
        <begin position="41"/>
        <end position="88"/>
    </location>
</feature>
<dbReference type="Pfam" id="PF01068">
    <property type="entry name" value="DNA_ligase_A_M"/>
    <property type="match status" value="1"/>
</dbReference>
<dbReference type="Gene3D" id="3.30.1490.70">
    <property type="match status" value="1"/>
</dbReference>
<feature type="compositionally biased region" description="Acidic residues" evidence="11">
    <location>
        <begin position="776"/>
        <end position="788"/>
    </location>
</feature>
<dbReference type="SUPFAM" id="SSF56091">
    <property type="entry name" value="DNA ligase/mRNA capping enzyme, catalytic domain"/>
    <property type="match status" value="1"/>
</dbReference>
<dbReference type="Pfam" id="PF04675">
    <property type="entry name" value="DNA_ligase_A_N"/>
    <property type="match status" value="1"/>
</dbReference>
<dbReference type="PANTHER" id="PTHR45674:SF9">
    <property type="entry name" value="DNA LIGASE 3"/>
    <property type="match status" value="1"/>
</dbReference>
<dbReference type="NCBIfam" id="TIGR00574">
    <property type="entry name" value="dnl1"/>
    <property type="match status" value="1"/>
</dbReference>
<dbReference type="GO" id="GO:0005524">
    <property type="term" value="F:ATP binding"/>
    <property type="evidence" value="ECO:0007669"/>
    <property type="project" value="UniProtKB-KW"/>
</dbReference>
<feature type="domain" description="ATP-dependent DNA ligase family profile" evidence="12">
    <location>
        <begin position="502"/>
        <end position="648"/>
    </location>
</feature>
<dbReference type="SUPFAM" id="SSF117018">
    <property type="entry name" value="ATP-dependent DNA ligase DNA-binding domain"/>
    <property type="match status" value="1"/>
</dbReference>
<evidence type="ECO:0000259" key="12">
    <source>
        <dbReference type="PROSITE" id="PS50160"/>
    </source>
</evidence>
<dbReference type="STRING" id="1806994.A0A507BTY7"/>
<dbReference type="RefSeq" id="XP_031024075.1">
    <property type="nucleotide sequence ID" value="XM_031169947.1"/>
</dbReference>
<feature type="region of interest" description="Disordered" evidence="11">
    <location>
        <begin position="1"/>
        <end position="93"/>
    </location>
</feature>
<dbReference type="GO" id="GO:0003677">
    <property type="term" value="F:DNA binding"/>
    <property type="evidence" value="ECO:0007669"/>
    <property type="project" value="InterPro"/>
</dbReference>
<dbReference type="CDD" id="cd07900">
    <property type="entry name" value="Adenylation_DNA_ligase_I_Euk"/>
    <property type="match status" value="1"/>
</dbReference>
<dbReference type="CDD" id="cd07969">
    <property type="entry name" value="OBF_DNA_ligase_I"/>
    <property type="match status" value="1"/>
</dbReference>
<evidence type="ECO:0000256" key="1">
    <source>
        <dbReference type="ARBA" id="ARBA00004123"/>
    </source>
</evidence>
<keyword evidence="7" id="KW-0539">Nucleus</keyword>
<evidence type="ECO:0000256" key="5">
    <source>
        <dbReference type="ARBA" id="ARBA00022741"/>
    </source>
</evidence>
<dbReference type="GO" id="GO:0071897">
    <property type="term" value="P:DNA biosynthetic process"/>
    <property type="evidence" value="ECO:0007669"/>
    <property type="project" value="InterPro"/>
</dbReference>
<dbReference type="InterPro" id="IPR012340">
    <property type="entry name" value="NA-bd_OB-fold"/>
</dbReference>
<feature type="region of interest" description="Disordered" evidence="11">
    <location>
        <begin position="765"/>
        <end position="797"/>
    </location>
</feature>
<dbReference type="PROSITE" id="PS50160">
    <property type="entry name" value="DNA_LIGASE_A3"/>
    <property type="match status" value="1"/>
</dbReference>
<dbReference type="InterPro" id="IPR050191">
    <property type="entry name" value="ATP-dep_DNA_ligase"/>
</dbReference>
<comment type="subcellular location">
    <subcellularLocation>
        <location evidence="1">Nucleus</location>
    </subcellularLocation>
</comment>
<dbReference type="InterPro" id="IPR012310">
    <property type="entry name" value="DNA_ligase_ATP-dep_cent"/>
</dbReference>
<dbReference type="SUPFAM" id="SSF50249">
    <property type="entry name" value="Nucleic acid-binding proteins"/>
    <property type="match status" value="1"/>
</dbReference>
<dbReference type="PROSITE" id="PS00697">
    <property type="entry name" value="DNA_LIGASE_A1"/>
    <property type="match status" value="1"/>
</dbReference>
<sequence>MSGKRKGGSSSTSNKTPTKKQKLEEGQTTLKSFLSPNKPGSIPSSPRSTVPSSPNPSTSNTNANNNVTPQTTDTKGSVAQPVSQASSVTITTKPDIKSDAVEAISQSIGVVKQESVASSSADVLISTLDELNRFKPELLPSYWKSGEPTPYRWMSEAFQHVDGNTGRLIITRVLTNMLRTIIGHRPEDVLSALYLCSNRIAPSYAGIELGIGSSVLVKAVTSVTDLNSKSLKASWDTHGDWGDVVFSARRQTQMLIKPKPLTIDGVFKTLRRIADRKGAGSVNSKTDLVRKLLIAAQGEELRYVTRTLVTNLRIGATKTTALAALARAVVMEFELKNVKWNEESAKKRFLEAEAILKECYAQCPNFDIIVPKLLDPNIGLSRIVKESKCLPGVPIMPMLGKITRDLGELFEKLEGMQFCADYKFDGQRAQIHRSEDGTVSIYSRHLENMTEKYPDIVAATQQFCSDSTGSFIMDAEVCAVGEDGQIQPFQTLTNRAKKNVSVHSISVNVCVYAFDLMYLNGVSLLQEPFRRRRDLMKSAFQVVPSRFGFVPSKEMHDIEEMQDYLKEAVEAKAEGLMVKVLDHPTVTQGRGAILASYEPDKRTDAWLKVKKDYVEGMADSFDLVPIGAWVGNGRKVNWWSPVLLAVWNPETECFDAFCKCMSGFSDAFYKEMKEKYAPGSDKVIPRPKAYYNVPESLSPDVWFEPQEVWEIRGADITSSPVYPVAAGVISERGLSLRFPRFIQTRIDKGIEDASTPEQVIAMYRKGEHKPAAKEAEVEEEEGLDDDDIKEVQWDEKD</sequence>
<keyword evidence="5 9" id="KW-0547">Nucleotide-binding</keyword>
<dbReference type="GO" id="GO:0006281">
    <property type="term" value="P:DNA repair"/>
    <property type="evidence" value="ECO:0007669"/>
    <property type="project" value="UniProtKB-KW"/>
</dbReference>
<dbReference type="Gene3D" id="2.40.50.140">
    <property type="entry name" value="Nucleic acid-binding proteins"/>
    <property type="match status" value="1"/>
</dbReference>
<dbReference type="InterPro" id="IPR012308">
    <property type="entry name" value="DNA_ligase_ATP-dep_N"/>
</dbReference>
<evidence type="ECO:0000256" key="3">
    <source>
        <dbReference type="ARBA" id="ARBA00022598"/>
    </source>
</evidence>
<evidence type="ECO:0000256" key="9">
    <source>
        <dbReference type="RuleBase" id="RU000617"/>
    </source>
</evidence>
<dbReference type="GO" id="GO:0006310">
    <property type="term" value="P:DNA recombination"/>
    <property type="evidence" value="ECO:0007669"/>
    <property type="project" value="UniProtKB-KW"/>
</dbReference>
<dbReference type="Proteomes" id="UP000319731">
    <property type="component" value="Unassembled WGS sequence"/>
</dbReference>
<dbReference type="Gene3D" id="1.10.3260.10">
    <property type="entry name" value="DNA ligase, ATP-dependent, N-terminal domain"/>
    <property type="match status" value="1"/>
</dbReference>
<evidence type="ECO:0000256" key="10">
    <source>
        <dbReference type="RuleBase" id="RU004196"/>
    </source>
</evidence>
<feature type="compositionally biased region" description="Polar residues" evidence="11">
    <location>
        <begin position="26"/>
        <end position="35"/>
    </location>
</feature>
<comment type="catalytic activity">
    <reaction evidence="8 9">
        <text>ATP + (deoxyribonucleotide)n-3'-hydroxyl + 5'-phospho-(deoxyribonucleotide)m = (deoxyribonucleotide)n+m + AMP + diphosphate.</text>
        <dbReference type="EC" id="6.5.1.1"/>
    </reaction>
</comment>
<dbReference type="Pfam" id="PF04679">
    <property type="entry name" value="DNA_ligase_A_C"/>
    <property type="match status" value="1"/>
</dbReference>
<comment type="caution">
    <text evidence="13">The sequence shown here is derived from an EMBL/GenBank/DDBJ whole genome shotgun (WGS) entry which is preliminary data.</text>
</comment>
<proteinExistence type="inferred from homology"/>
<evidence type="ECO:0000313" key="14">
    <source>
        <dbReference type="Proteomes" id="UP000319731"/>
    </source>
</evidence>
<keyword evidence="4" id="KW-0235">DNA replication</keyword>
<dbReference type="InterPro" id="IPR016059">
    <property type="entry name" value="DNA_ligase_ATP-dep_CS"/>
</dbReference>
<dbReference type="EMBL" id="QEAO01000024">
    <property type="protein sequence ID" value="TPX32980.1"/>
    <property type="molecule type" value="Genomic_DNA"/>
</dbReference>
<dbReference type="AlphaFoldDB" id="A0A507BTY7"/>
<protein>
    <recommendedName>
        <fullName evidence="9">DNA ligase</fullName>
        <ecNumber evidence="9">6.5.1.1</ecNumber>
    </recommendedName>
</protein>
<name>A0A507BTY7_9FUNG</name>
<evidence type="ECO:0000256" key="11">
    <source>
        <dbReference type="SAM" id="MobiDB-lite"/>
    </source>
</evidence>
<dbReference type="Gene3D" id="3.30.470.30">
    <property type="entry name" value="DNA ligase/mRNA capping enzyme"/>
    <property type="match status" value="1"/>
</dbReference>
<reference evidence="13 14" key="1">
    <citation type="journal article" date="2019" name="Sci. Rep.">
        <title>Comparative genomics of chytrid fungi reveal insights into the obligate biotrophic and pathogenic lifestyle of Synchytrium endobioticum.</title>
        <authorList>
            <person name="van de Vossenberg B.T.L.H."/>
            <person name="Warris S."/>
            <person name="Nguyen H.D.T."/>
            <person name="van Gent-Pelzer M.P.E."/>
            <person name="Joly D.L."/>
            <person name="van de Geest H.C."/>
            <person name="Bonants P.J.M."/>
            <person name="Smith D.S."/>
            <person name="Levesque C.A."/>
            <person name="van der Lee T.A.J."/>
        </authorList>
    </citation>
    <scope>NUCLEOTIDE SEQUENCE [LARGE SCALE GENOMIC DNA]</scope>
    <source>
        <strain evidence="13 14">JEL517</strain>
    </source>
</reference>
<dbReference type="GO" id="GO:0003910">
    <property type="term" value="F:DNA ligase (ATP) activity"/>
    <property type="evidence" value="ECO:0007669"/>
    <property type="project" value="UniProtKB-EC"/>
</dbReference>
<keyword evidence="9" id="KW-0227">DNA damage</keyword>
<dbReference type="InterPro" id="IPR036599">
    <property type="entry name" value="DNA_ligase_N_sf"/>
</dbReference>
<dbReference type="GO" id="GO:0006273">
    <property type="term" value="P:lagging strand elongation"/>
    <property type="evidence" value="ECO:0007669"/>
    <property type="project" value="TreeGrafter"/>
</dbReference>
<dbReference type="GeneID" id="42005244"/>
<evidence type="ECO:0000256" key="4">
    <source>
        <dbReference type="ARBA" id="ARBA00022705"/>
    </source>
</evidence>
<dbReference type="PANTHER" id="PTHR45674">
    <property type="entry name" value="DNA LIGASE 1/3 FAMILY MEMBER"/>
    <property type="match status" value="1"/>
</dbReference>
<evidence type="ECO:0000256" key="8">
    <source>
        <dbReference type="ARBA" id="ARBA00034003"/>
    </source>
</evidence>
<dbReference type="FunFam" id="2.40.50.140:FF:000062">
    <property type="entry name" value="DNA ligase"/>
    <property type="match status" value="1"/>
</dbReference>
<evidence type="ECO:0000256" key="7">
    <source>
        <dbReference type="ARBA" id="ARBA00023242"/>
    </source>
</evidence>
<evidence type="ECO:0000256" key="2">
    <source>
        <dbReference type="ARBA" id="ARBA00007572"/>
    </source>
</evidence>
<keyword evidence="9" id="KW-0233">DNA recombination</keyword>
<keyword evidence="14" id="KW-1185">Reference proteome</keyword>
<dbReference type="InterPro" id="IPR000977">
    <property type="entry name" value="DNA_ligase_ATP-dep"/>
</dbReference>
<keyword evidence="6 9" id="KW-0067">ATP-binding</keyword>
<keyword evidence="9" id="KW-0234">DNA repair</keyword>
<dbReference type="InterPro" id="IPR012309">
    <property type="entry name" value="DNA_ligase_ATP-dep_C"/>
</dbReference>
<dbReference type="EC" id="6.5.1.1" evidence="9"/>